<accession>A0AAJ2ZBI1</accession>
<protein>
    <submittedName>
        <fullName evidence="1">Uncharacterized protein</fullName>
    </submittedName>
</protein>
<gene>
    <name evidence="1" type="ORF">G3561_03015</name>
    <name evidence="2" type="ORF">GCE86_28940</name>
</gene>
<dbReference type="Proteomes" id="UP000477779">
    <property type="component" value="Unassembled WGS sequence"/>
</dbReference>
<evidence type="ECO:0000313" key="1">
    <source>
        <dbReference type="EMBL" id="NES26526.1"/>
    </source>
</evidence>
<dbReference type="Proteomes" id="UP000402241">
    <property type="component" value="Chromosome"/>
</dbReference>
<reference evidence="2 3" key="1">
    <citation type="submission" date="2019-10" db="EMBL/GenBank/DDBJ databases">
        <title>Genome Sequence of Micromonospora terminaliae DSM 101760.</title>
        <authorList>
            <person name="Guo L."/>
        </authorList>
    </citation>
    <scope>NUCLEOTIDE SEQUENCE [LARGE SCALE GENOMIC DNA]</scope>
    <source>
        <strain evidence="2 3">DSM 101760</strain>
    </source>
</reference>
<evidence type="ECO:0000313" key="3">
    <source>
        <dbReference type="Proteomes" id="UP000402241"/>
    </source>
</evidence>
<keyword evidence="3" id="KW-1185">Reference proteome</keyword>
<evidence type="ECO:0000313" key="2">
    <source>
        <dbReference type="EMBL" id="QGL50698.1"/>
    </source>
</evidence>
<dbReference type="RefSeq" id="WP_154229828.1">
    <property type="nucleotide sequence ID" value="NZ_CP045309.1"/>
</dbReference>
<sequence>MDSHQTLHDFVLNLLTDPDARSAFDLDPEGALQAAGLTDVTAADVQDVVPLVVDYAPGAAGLAPVAPVAGQLGLDPLTSDATDVVGQLQALPYQVGVSSSHSGVDVSAGALGAIAVDPAGLYAGASLVPGVGLGVGPGGLGTDLTAVHDVADTLDSDVVGAVDTAADPVVGDIAGTAGDPLGTTSGVDVLHDGGLLGGGDLGVLGGTQAQVDGVVGSLGVDHTLGGLGLGDGSGVVPPVHVPATVDGVTHQVDSTLSGVTGTVSGVTGTVGGLTGGITDGVSGDAGAHAAGVHGDVHGSTDGGLLGGLL</sequence>
<organism evidence="1 4">
    <name type="scientific">Micromonospora terminaliae</name>
    <dbReference type="NCBI Taxonomy" id="1914461"/>
    <lineage>
        <taxon>Bacteria</taxon>
        <taxon>Bacillati</taxon>
        <taxon>Actinomycetota</taxon>
        <taxon>Actinomycetes</taxon>
        <taxon>Micromonosporales</taxon>
        <taxon>Micromonosporaceae</taxon>
        <taxon>Micromonospora</taxon>
    </lineage>
</organism>
<evidence type="ECO:0000313" key="4">
    <source>
        <dbReference type="Proteomes" id="UP000477779"/>
    </source>
</evidence>
<dbReference type="AlphaFoldDB" id="A0AAJ2ZBI1"/>
<proteinExistence type="predicted"/>
<name>A0AAJ2ZBI1_9ACTN</name>
<dbReference type="NCBIfam" id="NF038175">
    <property type="entry name" value="IniB_NTERM"/>
    <property type="match status" value="1"/>
</dbReference>
<reference evidence="1 4" key="2">
    <citation type="submission" date="2020-02" db="EMBL/GenBank/DDBJ databases">
        <title>WGS of Micromonospora spp. isolated from hot spring.</title>
        <authorList>
            <person name="Thawai C."/>
        </authorList>
    </citation>
    <scope>NUCLEOTIDE SEQUENCE [LARGE SCALE GENOMIC DNA]</scope>
    <source>
        <strain evidence="1 4">TMS7</strain>
    </source>
</reference>
<dbReference type="InterPro" id="IPR049709">
    <property type="entry name" value="IniB-like_N"/>
</dbReference>
<dbReference type="EMBL" id="CP045309">
    <property type="protein sequence ID" value="QGL50698.1"/>
    <property type="molecule type" value="Genomic_DNA"/>
</dbReference>
<dbReference type="EMBL" id="JAAHBZ010000001">
    <property type="protein sequence ID" value="NES26526.1"/>
    <property type="molecule type" value="Genomic_DNA"/>
</dbReference>